<evidence type="ECO:0000313" key="3">
    <source>
        <dbReference type="Proteomes" id="UP000261052"/>
    </source>
</evidence>
<evidence type="ECO:0000259" key="1">
    <source>
        <dbReference type="Pfam" id="PF06605"/>
    </source>
</evidence>
<dbReference type="InterPro" id="IPR008979">
    <property type="entry name" value="Galactose-bd-like_sf"/>
</dbReference>
<dbReference type="AlphaFoldDB" id="A0A3E4M7F9"/>
<dbReference type="RefSeq" id="WP_117684538.1">
    <property type="nucleotide sequence ID" value="NZ_QSQP01000001.1"/>
</dbReference>
<protein>
    <recommendedName>
        <fullName evidence="1">Tail spike domain-containing protein</fullName>
    </recommendedName>
</protein>
<accession>A0A3E4M7F9</accession>
<dbReference type="Gene3D" id="2.60.120.260">
    <property type="entry name" value="Galactose-binding domain-like"/>
    <property type="match status" value="2"/>
</dbReference>
<reference evidence="2 3" key="1">
    <citation type="submission" date="2018-08" db="EMBL/GenBank/DDBJ databases">
        <title>A genome reference for cultivated species of the human gut microbiota.</title>
        <authorList>
            <person name="Zou Y."/>
            <person name="Xue W."/>
            <person name="Luo G."/>
        </authorList>
    </citation>
    <scope>NUCLEOTIDE SEQUENCE [LARGE SCALE GENOMIC DNA]</scope>
    <source>
        <strain evidence="2 3">TF11-15AC</strain>
    </source>
</reference>
<dbReference type="EMBL" id="QSQP01000001">
    <property type="protein sequence ID" value="RGK45649.1"/>
    <property type="molecule type" value="Genomic_DNA"/>
</dbReference>
<sequence length="1036" mass="116288">MYKVKMDGQTLYYPGDKEAVLTNPTLNLQTGYAGTFEFLVPPNNPLYDKIKNRSSMVSVFRDTTEIFYGEVRKQPKIDRYRNKNVYCAGAMSFLADSIQPQAEYHDMTPRQMLETFLDIHNNQVEDRKKIYLGKVTITDANDSLYRYTNFENTLKAIREKLVEKLGGYLKLRHENDKLYLDWITLEEYGKYCSQPIEFGLNMLDYSLSRTAENIATALIPLGARLEGESEIDALEKYVDITSVNGGSNYIYNQSAVENFGWVWITNTWQDVTEPSNLLRKGKEWLEDNQFEDLTLELTAVDLSMMDSDYDAFECGDRIQCRAKPYGMNRVFPVTEMQIPLQKPDGATLTLGENRKLTYTEQQSRIYSGVTATAEERRKIQNQEVRAAIDNLTAKMTGTAGGYHLEEFDENGLWLRELYMDAPSKEKATKILQINKEGIGGSHNGYAGPYTVGMTLDGQIIGERITANSVSSEKLTVEYKSELEGKFSQATKNANDYTDKRETAVKEIITTSIKSMGDKIQLAVTDQKSITNRYDYIKGGDNQSLDVSKFTASTNATVAKSTAGNMNAILMTKTDGNTASIQQSLGTLPAGTYEIEVKVYTPTGKKPSYCYFGFSGNTISQYLSTVNCDKWYTLKRTVTYTSAGTRSFYLSITGSSGQQIYLTDIRVLRNVKELIDDVDARITVEAGKITQQVSEMYESNSHNYCTNGSFSDSEDKFTGWYRSNNTQVTQNTFSGKSCAQITNTTSTYYLRWYQKPFDKKGKVRVRFKAACASGQEKTARIRVTIDETSHYTNAGDLSTSWKTFEFENVATPSFFYTYFYNNVADTTVYITDVEIMGYAAAYTESQLKLTANDITAEVTRAKKAEDTLKSSIQVNADAIKLRVSKGKISSEISAESGSISIKSNRISISSTNFTLTASGYVTMKGASCQGSFEAKNGDWWIKMSYGEITGGYSGSTYGYIDFNGAYNNTNEHTLRIMGNTCVDIKGKLCTATSWNAGTVYTTYTGTRRKITNIRDIGNGAIEWSWTDETYRNGLLMG</sequence>
<dbReference type="Proteomes" id="UP000261052">
    <property type="component" value="Unassembled WGS sequence"/>
</dbReference>
<dbReference type="Pfam" id="PF06605">
    <property type="entry name" value="Prophage_tail"/>
    <property type="match status" value="1"/>
</dbReference>
<proteinExistence type="predicted"/>
<gene>
    <name evidence="2" type="ORF">DXD13_00795</name>
</gene>
<organism evidence="2 3">
    <name type="scientific">Agathobacter rectalis</name>
    <dbReference type="NCBI Taxonomy" id="39491"/>
    <lineage>
        <taxon>Bacteria</taxon>
        <taxon>Bacillati</taxon>
        <taxon>Bacillota</taxon>
        <taxon>Clostridia</taxon>
        <taxon>Lachnospirales</taxon>
        <taxon>Lachnospiraceae</taxon>
        <taxon>Agathobacter</taxon>
    </lineage>
</organism>
<dbReference type="SUPFAM" id="SSF49785">
    <property type="entry name" value="Galactose-binding domain-like"/>
    <property type="match status" value="1"/>
</dbReference>
<feature type="domain" description="Tail spike" evidence="1">
    <location>
        <begin position="97"/>
        <end position="355"/>
    </location>
</feature>
<dbReference type="InterPro" id="IPR010572">
    <property type="entry name" value="Tail_dom"/>
</dbReference>
<comment type="caution">
    <text evidence="2">The sequence shown here is derived from an EMBL/GenBank/DDBJ whole genome shotgun (WGS) entry which is preliminary data.</text>
</comment>
<evidence type="ECO:0000313" key="2">
    <source>
        <dbReference type="EMBL" id="RGK45649.1"/>
    </source>
</evidence>
<name>A0A3E4M7F9_9FIRM</name>